<dbReference type="InterPro" id="IPR013011">
    <property type="entry name" value="PTS_EIIB_2"/>
</dbReference>
<dbReference type="PROSITE" id="PS51099">
    <property type="entry name" value="PTS_EIIB_TYPE_2"/>
    <property type="match status" value="1"/>
</dbReference>
<dbReference type="OrthoDB" id="9782569at2"/>
<keyword evidence="2" id="KW-0813">Transport</keyword>
<feature type="transmembrane region" description="Helical" evidence="11">
    <location>
        <begin position="270"/>
        <end position="293"/>
    </location>
</feature>
<evidence type="ECO:0000313" key="15">
    <source>
        <dbReference type="Proteomes" id="UP000294368"/>
    </source>
</evidence>
<dbReference type="NCBIfam" id="TIGR00829">
    <property type="entry name" value="FRU"/>
    <property type="match status" value="1"/>
</dbReference>
<dbReference type="Gene3D" id="3.40.50.2300">
    <property type="match status" value="1"/>
</dbReference>
<dbReference type="InterPro" id="IPR003501">
    <property type="entry name" value="PTS_EIIB_2/3"/>
</dbReference>
<evidence type="ECO:0000256" key="5">
    <source>
        <dbReference type="ARBA" id="ARBA00022597"/>
    </source>
</evidence>
<evidence type="ECO:0000256" key="3">
    <source>
        <dbReference type="ARBA" id="ARBA00022475"/>
    </source>
</evidence>
<dbReference type="GO" id="GO:0005886">
    <property type="term" value="C:plasma membrane"/>
    <property type="evidence" value="ECO:0007669"/>
    <property type="project" value="UniProtKB-SubCell"/>
</dbReference>
<dbReference type="NCBIfam" id="TIGR01427">
    <property type="entry name" value="PTS_IIC_fructo"/>
    <property type="match status" value="1"/>
</dbReference>
<evidence type="ECO:0000256" key="8">
    <source>
        <dbReference type="ARBA" id="ARBA00022692"/>
    </source>
</evidence>
<dbReference type="InterPro" id="IPR050864">
    <property type="entry name" value="Bacterial_PTS_Sugar_Transport"/>
</dbReference>
<dbReference type="Pfam" id="PF25554">
    <property type="entry name" value="PTS_EIIB_BC_N"/>
    <property type="match status" value="1"/>
</dbReference>
<dbReference type="SUPFAM" id="SSF52794">
    <property type="entry name" value="PTS system IIB component-like"/>
    <property type="match status" value="2"/>
</dbReference>
<evidence type="ECO:0000256" key="2">
    <source>
        <dbReference type="ARBA" id="ARBA00022448"/>
    </source>
</evidence>
<feature type="domain" description="PTS EIIB type-2" evidence="12">
    <location>
        <begin position="106"/>
        <end position="203"/>
    </location>
</feature>
<dbReference type="PANTHER" id="PTHR30505">
    <property type="entry name" value="FRUCTOSE-LIKE PERMEASE"/>
    <property type="match status" value="1"/>
</dbReference>
<dbReference type="CDD" id="cd05569">
    <property type="entry name" value="PTS_IIB_fructose"/>
    <property type="match status" value="1"/>
</dbReference>
<feature type="transmembrane region" description="Helical" evidence="11">
    <location>
        <begin position="305"/>
        <end position="332"/>
    </location>
</feature>
<dbReference type="EMBL" id="LR217715">
    <property type="protein sequence ID" value="VFP83135.1"/>
    <property type="molecule type" value="Genomic_DNA"/>
</dbReference>
<keyword evidence="7" id="KW-0598">Phosphotransferase system</keyword>
<feature type="transmembrane region" description="Helical" evidence="11">
    <location>
        <begin position="432"/>
        <end position="452"/>
    </location>
</feature>
<dbReference type="Proteomes" id="UP000294368">
    <property type="component" value="Chromosome"/>
</dbReference>
<keyword evidence="10 11" id="KW-0472">Membrane</keyword>
<feature type="transmembrane region" description="Helical" evidence="11">
    <location>
        <begin position="236"/>
        <end position="258"/>
    </location>
</feature>
<accession>A0A451DA49</accession>
<dbReference type="InterPro" id="IPR003353">
    <property type="entry name" value="PTS_IIB_fruc"/>
</dbReference>
<keyword evidence="6 14" id="KW-0808">Transferase</keyword>
<evidence type="ECO:0000256" key="11">
    <source>
        <dbReference type="SAM" id="Phobius"/>
    </source>
</evidence>
<feature type="domain" description="PTS EIIC type-2" evidence="13">
    <location>
        <begin position="229"/>
        <end position="561"/>
    </location>
</feature>
<name>A0A451DA49_9GAMM</name>
<keyword evidence="4" id="KW-0597">Phosphoprotein</keyword>
<keyword evidence="9 11" id="KW-1133">Transmembrane helix</keyword>
<keyword evidence="5" id="KW-0762">Sugar transport</keyword>
<keyword evidence="8 11" id="KW-0812">Transmembrane</keyword>
<evidence type="ECO:0000259" key="13">
    <source>
        <dbReference type="PROSITE" id="PS51104"/>
    </source>
</evidence>
<feature type="transmembrane region" description="Helical" evidence="11">
    <location>
        <begin position="490"/>
        <end position="509"/>
    </location>
</feature>
<evidence type="ECO:0000256" key="10">
    <source>
        <dbReference type="ARBA" id="ARBA00023136"/>
    </source>
</evidence>
<reference evidence="14 15" key="1">
    <citation type="submission" date="2019-02" db="EMBL/GenBank/DDBJ databases">
        <authorList>
            <person name="Manzano-Marin A."/>
            <person name="Manzano-Marin A."/>
        </authorList>
    </citation>
    <scope>NUCLEOTIDE SEQUENCE [LARGE SCALE GENOMIC DNA]</scope>
    <source>
        <strain evidence="14 15">ErCikochiana</strain>
    </source>
</reference>
<feature type="transmembrane region" description="Helical" evidence="11">
    <location>
        <begin position="464"/>
        <end position="484"/>
    </location>
</feature>
<dbReference type="InterPro" id="IPR013014">
    <property type="entry name" value="PTS_EIIC_2"/>
</dbReference>
<dbReference type="GO" id="GO:0022877">
    <property type="term" value="F:protein-N(PI)-phosphohistidine-fructose phosphotransferase system transporter activity"/>
    <property type="evidence" value="ECO:0007669"/>
    <property type="project" value="InterPro"/>
</dbReference>
<feature type="transmembrane region" description="Helical" evidence="11">
    <location>
        <begin position="393"/>
        <end position="412"/>
    </location>
</feature>
<dbReference type="RefSeq" id="WP_157988515.1">
    <property type="nucleotide sequence ID" value="NZ_LR217715.1"/>
</dbReference>
<dbReference type="GO" id="GO:0090563">
    <property type="term" value="F:protein-phosphocysteine-sugar phosphotransferase activity"/>
    <property type="evidence" value="ECO:0007669"/>
    <property type="project" value="TreeGrafter"/>
</dbReference>
<evidence type="ECO:0000256" key="9">
    <source>
        <dbReference type="ARBA" id="ARBA00022989"/>
    </source>
</evidence>
<keyword evidence="3" id="KW-1003">Cell membrane</keyword>
<organism evidence="14 15">
    <name type="scientific">Candidatus Erwinia haradaeae</name>
    <dbReference type="NCBI Taxonomy" id="1922217"/>
    <lineage>
        <taxon>Bacteria</taxon>
        <taxon>Pseudomonadati</taxon>
        <taxon>Pseudomonadota</taxon>
        <taxon>Gammaproteobacteria</taxon>
        <taxon>Enterobacterales</taxon>
        <taxon>Erwiniaceae</taxon>
        <taxon>Erwinia</taxon>
    </lineage>
</organism>
<dbReference type="InterPro" id="IPR036095">
    <property type="entry name" value="PTS_EIIB-like_sf"/>
</dbReference>
<dbReference type="NCBIfam" id="NF007984">
    <property type="entry name" value="PRK10712.1"/>
    <property type="match status" value="1"/>
</dbReference>
<evidence type="ECO:0000313" key="14">
    <source>
        <dbReference type="EMBL" id="VFP83135.1"/>
    </source>
</evidence>
<sequence>MKNMLIVDSSVGLATHHIAQNIITAVAKKINILITTNIEKADLILVLGTQYPRDERLNGKYVYMVDTTRFMLNTADSLLEAQVQAQPYSIPENPLTNLPKHRNEIKKVLAVTACPTGVAHTFMAAKAIETEAKKRGWWIKVETRGSIGTKNIITDNEISHADLVITATDIEVDLSKFVGKRMYQTSTVLALKNTEQELDNACLHAKIYNLPIPQIYTEPQGNSNARYNIYRHLMTGVSYMLPMVVTGGLITALSFAISSSFDESYFLVNALMQIGSGSALTLMIPVLAGFIAFSIADRPGLAPGLIGGMLAVHINAGFLGGMMAGFISGYIVQYLNSHLKMPNSMESLKPLLILPVMASLLTGLIMVYVVGTPIAGIMLWLTNALSNLGTTHAILLGSVLGGMMCIDIGGPLNKIAYAFGIGLLSSQTYTPMAAIMAAGMIPPLSMGLATLIAPNKFSGSERSLGKTAIVLGMCFISEGAIPFAARDPMRVLPCCAIGGAVTGGVSMAIGAKLIAPHGGLFVLLIPGVITPIAGYLVSIIIGTLIGGISYAAFKNSKIDLS</sequence>
<evidence type="ECO:0000256" key="6">
    <source>
        <dbReference type="ARBA" id="ARBA00022679"/>
    </source>
</evidence>
<evidence type="ECO:0000256" key="4">
    <source>
        <dbReference type="ARBA" id="ARBA00022553"/>
    </source>
</evidence>
<dbReference type="GO" id="GO:0009401">
    <property type="term" value="P:phosphoenolpyruvate-dependent sugar phosphotransferase system"/>
    <property type="evidence" value="ECO:0007669"/>
    <property type="project" value="UniProtKB-KW"/>
</dbReference>
<gene>
    <name evidence="14" type="primary">fruA</name>
    <name evidence="14" type="ORF">ERCIKOCA2762_376</name>
</gene>
<evidence type="ECO:0000259" key="12">
    <source>
        <dbReference type="PROSITE" id="PS51099"/>
    </source>
</evidence>
<feature type="transmembrane region" description="Helical" evidence="11">
    <location>
        <begin position="521"/>
        <end position="553"/>
    </location>
</feature>
<dbReference type="PROSITE" id="PS51104">
    <property type="entry name" value="PTS_EIIC_TYPE_2"/>
    <property type="match status" value="1"/>
</dbReference>
<proteinExistence type="predicted"/>
<evidence type="ECO:0000256" key="7">
    <source>
        <dbReference type="ARBA" id="ARBA00022683"/>
    </source>
</evidence>
<dbReference type="Pfam" id="PF02302">
    <property type="entry name" value="PTS_IIB"/>
    <property type="match status" value="1"/>
</dbReference>
<dbReference type="AlphaFoldDB" id="A0A451DA49"/>
<evidence type="ECO:0000256" key="1">
    <source>
        <dbReference type="ARBA" id="ARBA00004429"/>
    </source>
</evidence>
<dbReference type="PANTHER" id="PTHR30505:SF32">
    <property type="entry name" value="PTS SYSTEM FRUCTOSE-SPECIFIC EIIB'BC COMPONENT"/>
    <property type="match status" value="1"/>
</dbReference>
<protein>
    <submittedName>
        <fullName evidence="14">PTS system fructose-specific EIIB'BC component</fullName>
        <ecNumber evidence="14">2.7.1.202</ecNumber>
    </submittedName>
</protein>
<dbReference type="InterPro" id="IPR006327">
    <property type="entry name" value="PTS_IIC_fruc"/>
</dbReference>
<dbReference type="EC" id="2.7.1.202" evidence="14"/>
<comment type="subcellular location">
    <subcellularLocation>
        <location evidence="1">Cell inner membrane</location>
        <topology evidence="1">Multi-pass membrane protein</topology>
    </subcellularLocation>
</comment>
<dbReference type="GO" id="GO:0005351">
    <property type="term" value="F:carbohydrate:proton symporter activity"/>
    <property type="evidence" value="ECO:0007669"/>
    <property type="project" value="InterPro"/>
</dbReference>
<feature type="transmembrane region" description="Helical" evidence="11">
    <location>
        <begin position="352"/>
        <end position="381"/>
    </location>
</feature>
<dbReference type="FunFam" id="3.40.50.2300:FF:000014">
    <property type="entry name" value="PTS system fructose-like transporter subunit IIB"/>
    <property type="match status" value="1"/>
</dbReference>